<evidence type="ECO:0000313" key="1">
    <source>
        <dbReference type="EMBL" id="GAA4198694.1"/>
    </source>
</evidence>
<keyword evidence="2" id="KW-1185">Reference proteome</keyword>
<comment type="caution">
    <text evidence="1">The sequence shown here is derived from an EMBL/GenBank/DDBJ whole genome shotgun (WGS) entry which is preliminary data.</text>
</comment>
<organism evidence="1 2">
    <name type="scientific">Pedobacter jeongneungensis</name>
    <dbReference type="NCBI Taxonomy" id="947309"/>
    <lineage>
        <taxon>Bacteria</taxon>
        <taxon>Pseudomonadati</taxon>
        <taxon>Bacteroidota</taxon>
        <taxon>Sphingobacteriia</taxon>
        <taxon>Sphingobacteriales</taxon>
        <taxon>Sphingobacteriaceae</taxon>
        <taxon>Pedobacter</taxon>
    </lineage>
</organism>
<sequence length="585" mass="64582">MATYNWKYKGGSFIKYYDNTGLFVANSDDDVKPDNIGYVALFGNDETGNGSRNKPWRTISKGCSTAIGEMIIVGSGVYRETVQGFLPRICGDGDVILDGTGLDYCVSNDSGGNNCVVIDVTMKNAIYYASRGPSNYYRCRVENTGISNFYGTDNIFTNITVYNGNNALYPAQRSPSTKNNTFVDCKFLNLFDNFTNVDPFNIHSNIFKRCNLLMDIGSCAMKYSILQECNVALAYAKVPNTLYPTTEAGWTKIDSLQDLKDLFAIVHPSLDINEYFENCIVADPKFNNIEIGDYSLAFDSPAKNASYFGTYIGAKSIGYPIKARAIEAESDFDFSTAVNLSITDNSIMLINPEIDASIETKVTANLKGRELAEAPIFGFNADRSGQYIDSLADLSEETISVGTSLKDLTPYIVEVASIILNGNIYQPGERFTTKDVLDFSSDGGGVCREILEAPQRHTIMARFSNGGASKSVSDPLVVGYWYYPISGTINYNGVEYFQKSFKAIDTNSFTTPDSGVLVEAFTNEEYQHYEPGIAFSSNNVGNVRTGEILRGNGDPDYVRGTAFEFPINARFIQLKYIIRVKNLKP</sequence>
<protein>
    <submittedName>
        <fullName evidence="1">Uncharacterized protein</fullName>
    </submittedName>
</protein>
<dbReference type="RefSeq" id="WP_344849663.1">
    <property type="nucleotide sequence ID" value="NZ_BAABBY010000002.1"/>
</dbReference>
<dbReference type="Proteomes" id="UP001501772">
    <property type="component" value="Unassembled WGS sequence"/>
</dbReference>
<dbReference type="InterPro" id="IPR011050">
    <property type="entry name" value="Pectin_lyase_fold/virulence"/>
</dbReference>
<dbReference type="EMBL" id="BAABBY010000002">
    <property type="protein sequence ID" value="GAA4198694.1"/>
    <property type="molecule type" value="Genomic_DNA"/>
</dbReference>
<proteinExistence type="predicted"/>
<accession>A0ABP8B5P3</accession>
<dbReference type="SUPFAM" id="SSF51126">
    <property type="entry name" value="Pectin lyase-like"/>
    <property type="match status" value="1"/>
</dbReference>
<reference evidence="2" key="1">
    <citation type="journal article" date="2019" name="Int. J. Syst. Evol. Microbiol.">
        <title>The Global Catalogue of Microorganisms (GCM) 10K type strain sequencing project: providing services to taxonomists for standard genome sequencing and annotation.</title>
        <authorList>
            <consortium name="The Broad Institute Genomics Platform"/>
            <consortium name="The Broad Institute Genome Sequencing Center for Infectious Disease"/>
            <person name="Wu L."/>
            <person name="Ma J."/>
        </authorList>
    </citation>
    <scope>NUCLEOTIDE SEQUENCE [LARGE SCALE GENOMIC DNA]</scope>
    <source>
        <strain evidence="2">JCM 17626</strain>
    </source>
</reference>
<gene>
    <name evidence="1" type="ORF">GCM10022289_07830</name>
</gene>
<evidence type="ECO:0000313" key="2">
    <source>
        <dbReference type="Proteomes" id="UP001501772"/>
    </source>
</evidence>
<name>A0ABP8B5P3_9SPHI</name>